<dbReference type="PROSITE" id="PS51379">
    <property type="entry name" value="4FE4S_FER_2"/>
    <property type="match status" value="2"/>
</dbReference>
<accession>A0A7V8FKR4</accession>
<evidence type="ECO:0000256" key="3">
    <source>
        <dbReference type="ARBA" id="ARBA00022485"/>
    </source>
</evidence>
<dbReference type="NCBIfam" id="TIGR01944">
    <property type="entry name" value="rnfB"/>
    <property type="match status" value="1"/>
</dbReference>
<keyword evidence="5" id="KW-0479">Metal-binding</keyword>
<feature type="domain" description="4Fe-4S ferredoxin-type" evidence="12">
    <location>
        <begin position="108"/>
        <end position="137"/>
    </location>
</feature>
<dbReference type="GO" id="GO:0051539">
    <property type="term" value="F:4 iron, 4 sulfur cluster binding"/>
    <property type="evidence" value="ECO:0007669"/>
    <property type="project" value="UniProtKB-KW"/>
</dbReference>
<keyword evidence="7" id="KW-1278">Translocase</keyword>
<dbReference type="EMBL" id="WNDQ01000090">
    <property type="protein sequence ID" value="KAF1018344.1"/>
    <property type="molecule type" value="Genomic_DNA"/>
</dbReference>
<evidence type="ECO:0000256" key="6">
    <source>
        <dbReference type="ARBA" id="ARBA00022737"/>
    </source>
</evidence>
<name>A0A7V8FKR4_9BURK</name>
<evidence type="ECO:0000256" key="8">
    <source>
        <dbReference type="ARBA" id="ARBA00022982"/>
    </source>
</evidence>
<evidence type="ECO:0000256" key="11">
    <source>
        <dbReference type="ARBA" id="ARBA00023136"/>
    </source>
</evidence>
<evidence type="ECO:0000256" key="1">
    <source>
        <dbReference type="ARBA" id="ARBA00022448"/>
    </source>
</evidence>
<dbReference type="Pfam" id="PF14697">
    <property type="entry name" value="Fer4_21"/>
    <property type="match status" value="1"/>
</dbReference>
<dbReference type="SUPFAM" id="SSF54862">
    <property type="entry name" value="4Fe-4S ferredoxins"/>
    <property type="match status" value="1"/>
</dbReference>
<sequence>MPHASTLAQQLLDALPQTQCTRCGYADCEGYAVAIAAGAAPINQCPPGGAEGIARLAALTGQAALPLNTTHGHEGPRQMMWIDEDWCIGCTLCLKACPVDAIVGGNKRMHTILEAHCTGCELCLPACPVDCIQTETATPGASGWQAWSPAQAEAARTRYAGHQERMGQPHPGLAAQGCDASPTPIPVSEAAAAAHTPAVQSPAMAPDKPADAPLWPYRPQQATPLAAAAPATVGDVDHKKAAIAAALARARAARKPSP</sequence>
<dbReference type="Proteomes" id="UP000461670">
    <property type="component" value="Unassembled WGS sequence"/>
</dbReference>
<evidence type="ECO:0000313" key="14">
    <source>
        <dbReference type="EMBL" id="KAF1018344.1"/>
    </source>
</evidence>
<gene>
    <name evidence="14" type="primary">rsxB</name>
    <name evidence="14" type="ORF">GAK30_03725</name>
</gene>
<dbReference type="Gene3D" id="1.10.15.40">
    <property type="entry name" value="Electron transport complex subunit B, putative Fe-S cluster"/>
    <property type="match status" value="1"/>
</dbReference>
<evidence type="ECO:0000313" key="15">
    <source>
        <dbReference type="Proteomes" id="UP000461670"/>
    </source>
</evidence>
<dbReference type="AlphaFoldDB" id="A0A7V8FKR4"/>
<feature type="domain" description="4Fe-4S ferredoxin-type" evidence="12">
    <location>
        <begin position="78"/>
        <end position="107"/>
    </location>
</feature>
<dbReference type="PROSITE" id="PS51656">
    <property type="entry name" value="4FE4S"/>
    <property type="match status" value="1"/>
</dbReference>
<keyword evidence="1" id="KW-0813">Transport</keyword>
<evidence type="ECO:0000256" key="5">
    <source>
        <dbReference type="ARBA" id="ARBA00022723"/>
    </source>
</evidence>
<reference evidence="15" key="1">
    <citation type="journal article" date="2020" name="MBio">
        <title>Horizontal gene transfer to a defensive symbiont with a reduced genome amongst a multipartite beetle microbiome.</title>
        <authorList>
            <person name="Waterworth S.C."/>
            <person name="Florez L.V."/>
            <person name="Rees E.R."/>
            <person name="Hertweck C."/>
            <person name="Kaltenpoth M."/>
            <person name="Kwan J.C."/>
        </authorList>
    </citation>
    <scope>NUCLEOTIDE SEQUENCE [LARGE SCALE GENOMIC DNA]</scope>
</reference>
<keyword evidence="4" id="KW-0997">Cell inner membrane</keyword>
<evidence type="ECO:0000259" key="12">
    <source>
        <dbReference type="PROSITE" id="PS51379"/>
    </source>
</evidence>
<dbReference type="InterPro" id="IPR007202">
    <property type="entry name" value="4Fe-4S_dom"/>
</dbReference>
<organism evidence="14 15">
    <name type="scientific">Paracidovorax wautersii</name>
    <dbReference type="NCBI Taxonomy" id="1177982"/>
    <lineage>
        <taxon>Bacteria</taxon>
        <taxon>Pseudomonadati</taxon>
        <taxon>Pseudomonadota</taxon>
        <taxon>Betaproteobacteria</taxon>
        <taxon>Burkholderiales</taxon>
        <taxon>Comamonadaceae</taxon>
        <taxon>Paracidovorax</taxon>
    </lineage>
</organism>
<dbReference type="InterPro" id="IPR050294">
    <property type="entry name" value="RnfB_subfamily"/>
</dbReference>
<dbReference type="InterPro" id="IPR010207">
    <property type="entry name" value="Elect_transpt_cplx_RnfB/RsxB"/>
</dbReference>
<evidence type="ECO:0000256" key="2">
    <source>
        <dbReference type="ARBA" id="ARBA00022475"/>
    </source>
</evidence>
<protein>
    <submittedName>
        <fullName evidence="14">Electron transport complex subunit RsxB</fullName>
    </submittedName>
</protein>
<keyword evidence="2" id="KW-1003">Cell membrane</keyword>
<keyword evidence="9" id="KW-0408">Iron</keyword>
<keyword evidence="10" id="KW-0411">Iron-sulfur</keyword>
<keyword evidence="3" id="KW-0004">4Fe-4S</keyword>
<feature type="domain" description="4Fe-4S" evidence="13">
    <location>
        <begin position="2"/>
        <end position="62"/>
    </location>
</feature>
<dbReference type="InterPro" id="IPR017896">
    <property type="entry name" value="4Fe4S_Fe-S-bd"/>
</dbReference>
<comment type="caution">
    <text evidence="14">The sequence shown here is derived from an EMBL/GenBank/DDBJ whole genome shotgun (WGS) entry which is preliminary data.</text>
</comment>
<dbReference type="Gene3D" id="3.30.70.20">
    <property type="match status" value="2"/>
</dbReference>
<evidence type="ECO:0000259" key="13">
    <source>
        <dbReference type="PROSITE" id="PS51656"/>
    </source>
</evidence>
<dbReference type="PROSITE" id="PS00198">
    <property type="entry name" value="4FE4S_FER_1"/>
    <property type="match status" value="1"/>
</dbReference>
<dbReference type="PANTHER" id="PTHR42859">
    <property type="entry name" value="OXIDOREDUCTASE"/>
    <property type="match status" value="1"/>
</dbReference>
<keyword evidence="8" id="KW-0249">Electron transport</keyword>
<dbReference type="Pfam" id="PF04060">
    <property type="entry name" value="FeS"/>
    <property type="match status" value="1"/>
</dbReference>
<dbReference type="PANTHER" id="PTHR42859:SF3">
    <property type="entry name" value="ION-TRANSLOCATING OXIDOREDUCTASE COMPLEX SUBUNIT B"/>
    <property type="match status" value="1"/>
</dbReference>
<proteinExistence type="predicted"/>
<dbReference type="InterPro" id="IPR017900">
    <property type="entry name" value="4Fe4S_Fe_S_CS"/>
</dbReference>
<dbReference type="GO" id="GO:0009055">
    <property type="term" value="F:electron transfer activity"/>
    <property type="evidence" value="ECO:0007669"/>
    <property type="project" value="InterPro"/>
</dbReference>
<keyword evidence="6" id="KW-0677">Repeat</keyword>
<dbReference type="GO" id="GO:0046872">
    <property type="term" value="F:metal ion binding"/>
    <property type="evidence" value="ECO:0007669"/>
    <property type="project" value="UniProtKB-KW"/>
</dbReference>
<evidence type="ECO:0000256" key="7">
    <source>
        <dbReference type="ARBA" id="ARBA00022967"/>
    </source>
</evidence>
<evidence type="ECO:0000256" key="9">
    <source>
        <dbReference type="ARBA" id="ARBA00023004"/>
    </source>
</evidence>
<evidence type="ECO:0000256" key="4">
    <source>
        <dbReference type="ARBA" id="ARBA00022519"/>
    </source>
</evidence>
<evidence type="ECO:0000256" key="10">
    <source>
        <dbReference type="ARBA" id="ARBA00023014"/>
    </source>
</evidence>
<keyword evidence="11" id="KW-0472">Membrane</keyword>